<evidence type="ECO:0000313" key="1">
    <source>
        <dbReference type="EMBL" id="MDQ0536990.1"/>
    </source>
</evidence>
<evidence type="ECO:0000313" key="2">
    <source>
        <dbReference type="Proteomes" id="UP001244552"/>
    </source>
</evidence>
<comment type="caution">
    <text evidence="1">The sequence shown here is derived from an EMBL/GenBank/DDBJ whole genome shotgun (WGS) entry which is preliminary data.</text>
</comment>
<name>A0ABU0MU24_9PROT</name>
<sequence length="130" mass="14795">MTKALPISRAFADSEQMAVSIELTNVCNFRGPICPVSFRKQKVKQPAGAPYDRSYGYMENAVFERTIDECRRTARSVNFSFFGEQTLHPHYARLMRSLRGQPFSCDINTNMGMVTADIMHTCDNTLDCRL</sequence>
<reference evidence="1 2" key="1">
    <citation type="submission" date="2023-07" db="EMBL/GenBank/DDBJ databases">
        <title>Genomic Encyclopedia of Type Strains, Phase IV (KMG-IV): sequencing the most valuable type-strain genomes for metagenomic binning, comparative biology and taxonomic classification.</title>
        <authorList>
            <person name="Goeker M."/>
        </authorList>
    </citation>
    <scope>NUCLEOTIDE SEQUENCE [LARGE SCALE GENOMIC DNA]</scope>
    <source>
        <strain evidence="1 2">DSM 19922</strain>
    </source>
</reference>
<dbReference type="RefSeq" id="WP_209990521.1">
    <property type="nucleotide sequence ID" value="NZ_JAGINO010000035.1"/>
</dbReference>
<dbReference type="SUPFAM" id="SSF102114">
    <property type="entry name" value="Radical SAM enzymes"/>
    <property type="match status" value="1"/>
</dbReference>
<gene>
    <name evidence="1" type="ORF">QO018_005889</name>
</gene>
<keyword evidence="2" id="KW-1185">Reference proteome</keyword>
<dbReference type="Proteomes" id="UP001244552">
    <property type="component" value="Unassembled WGS sequence"/>
</dbReference>
<dbReference type="InterPro" id="IPR013785">
    <property type="entry name" value="Aldolase_TIM"/>
</dbReference>
<accession>A0ABU0MU24</accession>
<dbReference type="EMBL" id="JAUSVU010000035">
    <property type="protein sequence ID" value="MDQ0536990.1"/>
    <property type="molecule type" value="Genomic_DNA"/>
</dbReference>
<proteinExistence type="predicted"/>
<protein>
    <submittedName>
        <fullName evidence="1">MoaA/NifB/PqqE/SkfB family radical SAM enzyme</fullName>
    </submittedName>
</protein>
<organism evidence="1 2">
    <name type="scientific">Azospirillum picis</name>
    <dbReference type="NCBI Taxonomy" id="488438"/>
    <lineage>
        <taxon>Bacteria</taxon>
        <taxon>Pseudomonadati</taxon>
        <taxon>Pseudomonadota</taxon>
        <taxon>Alphaproteobacteria</taxon>
        <taxon>Rhodospirillales</taxon>
        <taxon>Azospirillaceae</taxon>
        <taxon>Azospirillum</taxon>
    </lineage>
</organism>
<dbReference type="Gene3D" id="3.20.20.70">
    <property type="entry name" value="Aldolase class I"/>
    <property type="match status" value="1"/>
</dbReference>
<dbReference type="InterPro" id="IPR058240">
    <property type="entry name" value="rSAM_sf"/>
</dbReference>